<keyword evidence="3" id="KW-1185">Reference proteome</keyword>
<dbReference type="EMBL" id="AJVK01031963">
    <property type="status" value="NOT_ANNOTATED_CDS"/>
    <property type="molecule type" value="Genomic_DNA"/>
</dbReference>
<keyword evidence="1" id="KW-0963">Cytoplasm</keyword>
<organism evidence="2 3">
    <name type="scientific">Phlebotomus papatasi</name>
    <name type="common">Sandfly</name>
    <dbReference type="NCBI Taxonomy" id="29031"/>
    <lineage>
        <taxon>Eukaryota</taxon>
        <taxon>Metazoa</taxon>
        <taxon>Ecdysozoa</taxon>
        <taxon>Arthropoda</taxon>
        <taxon>Hexapoda</taxon>
        <taxon>Insecta</taxon>
        <taxon>Pterygota</taxon>
        <taxon>Neoptera</taxon>
        <taxon>Endopterygota</taxon>
        <taxon>Diptera</taxon>
        <taxon>Nematocera</taxon>
        <taxon>Psychodoidea</taxon>
        <taxon>Psychodidae</taxon>
        <taxon>Phlebotomus</taxon>
        <taxon>Phlebotomus</taxon>
    </lineage>
</organism>
<dbReference type="InterPro" id="IPR037197">
    <property type="entry name" value="WWE_dom_sf"/>
</dbReference>
<dbReference type="InterPro" id="IPR033509">
    <property type="entry name" value="RNF146"/>
</dbReference>
<protein>
    <recommendedName>
        <fullName evidence="1">E3 ubiquitin-protein ligase</fullName>
        <ecNumber evidence="1">2.3.2.27</ecNumber>
    </recommendedName>
</protein>
<evidence type="ECO:0000313" key="2">
    <source>
        <dbReference type="EnsemblMetazoa" id="PPAI005950-PA"/>
    </source>
</evidence>
<dbReference type="SUPFAM" id="SSF117839">
    <property type="entry name" value="WWE domain"/>
    <property type="match status" value="1"/>
</dbReference>
<sequence>MALDYVKGWWQYDVRTSQEIEDAYARKEKTCSILVAGYLYCVDFESMIQMRQDDPSRRRRVKRDLASVPKKGVAGLRIDSNNVVVTDATPTTSEITTSEPVPTSFTTDSPLSARMIFGILHHFLEINLIHVATEDCCH</sequence>
<dbReference type="EC" id="2.3.2.27" evidence="1"/>
<dbReference type="GO" id="GO:0006511">
    <property type="term" value="P:ubiquitin-dependent protein catabolic process"/>
    <property type="evidence" value="ECO:0007669"/>
    <property type="project" value="UniProtKB-UniRule"/>
</dbReference>
<comment type="domain">
    <text evidence="1">The WWE domain mediates non-covalent poly(ADP-ribose)-binding.</text>
</comment>
<dbReference type="GO" id="GO:0016055">
    <property type="term" value="P:Wnt signaling pathway"/>
    <property type="evidence" value="ECO:0007669"/>
    <property type="project" value="InterPro"/>
</dbReference>
<keyword evidence="1" id="KW-0479">Metal-binding</keyword>
<comment type="subcellular location">
    <subcellularLocation>
        <location evidence="1">Cytoplasm</location>
        <location evidence="1">Cytosol</location>
    </subcellularLocation>
</comment>
<dbReference type="AlphaFoldDB" id="A0A1B0DDH9"/>
<dbReference type="PROSITE" id="PS50918">
    <property type="entry name" value="WWE"/>
    <property type="match status" value="1"/>
</dbReference>
<evidence type="ECO:0000256" key="1">
    <source>
        <dbReference type="RuleBase" id="RU367115"/>
    </source>
</evidence>
<comment type="catalytic activity">
    <reaction evidence="1">
        <text>S-ubiquitinyl-[E2 ubiquitin-conjugating enzyme]-L-cysteine + [acceptor protein]-L-lysine = [E2 ubiquitin-conjugating enzyme]-L-cysteine + N(6)-ubiquitinyl-[acceptor protein]-L-lysine.</text>
        <dbReference type="EC" id="2.3.2.27"/>
    </reaction>
</comment>
<proteinExistence type="predicted"/>
<dbReference type="Pfam" id="PF02825">
    <property type="entry name" value="WWE"/>
    <property type="match status" value="1"/>
</dbReference>
<dbReference type="GO" id="GO:0072572">
    <property type="term" value="F:poly-ADP-D-ribose binding"/>
    <property type="evidence" value="ECO:0007669"/>
    <property type="project" value="UniProtKB-UniRule"/>
</dbReference>
<accession>A0A1B0DDH9</accession>
<comment type="PTM">
    <text evidence="1">Ubiquitinated; autoubiquitinated.</text>
</comment>
<dbReference type="GO" id="GO:0005829">
    <property type="term" value="C:cytosol"/>
    <property type="evidence" value="ECO:0007669"/>
    <property type="project" value="UniProtKB-SubCell"/>
</dbReference>
<dbReference type="InterPro" id="IPR018123">
    <property type="entry name" value="WWE-dom_subgr"/>
</dbReference>
<reference evidence="2" key="1">
    <citation type="submission" date="2022-08" db="UniProtKB">
        <authorList>
            <consortium name="EnsemblMetazoa"/>
        </authorList>
    </citation>
    <scope>IDENTIFICATION</scope>
    <source>
        <strain evidence="2">Israel</strain>
    </source>
</reference>
<keyword evidence="1" id="KW-0863">Zinc-finger</keyword>
<evidence type="ECO:0000313" key="3">
    <source>
        <dbReference type="Proteomes" id="UP000092462"/>
    </source>
</evidence>
<dbReference type="GO" id="GO:0008270">
    <property type="term" value="F:zinc ion binding"/>
    <property type="evidence" value="ECO:0007669"/>
    <property type="project" value="UniProtKB-UniRule"/>
</dbReference>
<dbReference type="Proteomes" id="UP000092462">
    <property type="component" value="Unassembled WGS sequence"/>
</dbReference>
<name>A0A1B0DDH9_PHLPP</name>
<keyword evidence="1" id="KW-0808">Transferase</keyword>
<dbReference type="EnsemblMetazoa" id="PPAI005950-RA">
    <property type="protein sequence ID" value="PPAI005950-PA"/>
    <property type="gene ID" value="PPAI005950"/>
</dbReference>
<dbReference type="VEuPathDB" id="VectorBase:PPAPM1_000268"/>
<dbReference type="SMART" id="SM00678">
    <property type="entry name" value="WWE"/>
    <property type="match status" value="1"/>
</dbReference>
<dbReference type="VEuPathDB" id="VectorBase:PPAI005950"/>
<dbReference type="GO" id="GO:0061630">
    <property type="term" value="F:ubiquitin protein ligase activity"/>
    <property type="evidence" value="ECO:0007669"/>
    <property type="project" value="UniProtKB-UniRule"/>
</dbReference>
<keyword evidence="1" id="KW-0862">Zinc</keyword>
<dbReference type="GO" id="GO:0051865">
    <property type="term" value="P:protein autoubiquitination"/>
    <property type="evidence" value="ECO:0007669"/>
    <property type="project" value="UniProtKB-UniRule"/>
</dbReference>
<dbReference type="Gene3D" id="3.30.720.50">
    <property type="match status" value="1"/>
</dbReference>
<dbReference type="EMBL" id="AJVK01031964">
    <property type="status" value="NOT_ANNOTATED_CDS"/>
    <property type="molecule type" value="Genomic_DNA"/>
</dbReference>
<dbReference type="GO" id="GO:0005634">
    <property type="term" value="C:nucleus"/>
    <property type="evidence" value="ECO:0007669"/>
    <property type="project" value="TreeGrafter"/>
</dbReference>
<comment type="pathway">
    <text evidence="1">Protein modification; protein ubiquitination.</text>
</comment>
<comment type="function">
    <text evidence="1">E3 ubiquitin-protein ligase that specifically binds poly-ADP-ribosylated proteins and mediates their ubiquitination and subsequent degradation.</text>
</comment>
<dbReference type="PANTHER" id="PTHR13417:SF2">
    <property type="entry name" value="E3 UBIQUITIN-PROTEIN LIGASE RNF146"/>
    <property type="match status" value="1"/>
</dbReference>
<keyword evidence="1" id="KW-0833">Ubl conjugation pathway</keyword>
<dbReference type="PANTHER" id="PTHR13417">
    <property type="entry name" value="E3 UBIQUITIN-PROTEIN LIGASE RNF146"/>
    <property type="match status" value="1"/>
</dbReference>
<dbReference type="InterPro" id="IPR004170">
    <property type="entry name" value="WWE_dom"/>
</dbReference>